<protein>
    <recommendedName>
        <fullName evidence="2">AB hydrolase-1 domain-containing protein</fullName>
    </recommendedName>
</protein>
<dbReference type="InterPro" id="IPR029058">
    <property type="entry name" value="AB_hydrolase_fold"/>
</dbReference>
<dbReference type="PANTHER" id="PTHR43329">
    <property type="entry name" value="EPOXIDE HYDROLASE"/>
    <property type="match status" value="1"/>
</dbReference>
<gene>
    <name evidence="3" type="ORF">METZ01_LOCUS12011</name>
</gene>
<dbReference type="InterPro" id="IPR000639">
    <property type="entry name" value="Epox_hydrolase-like"/>
</dbReference>
<reference evidence="3" key="1">
    <citation type="submission" date="2018-05" db="EMBL/GenBank/DDBJ databases">
        <authorList>
            <person name="Lanie J.A."/>
            <person name="Ng W.-L."/>
            <person name="Kazmierczak K.M."/>
            <person name="Andrzejewski T.M."/>
            <person name="Davidsen T.M."/>
            <person name="Wayne K.J."/>
            <person name="Tettelin H."/>
            <person name="Glass J.I."/>
            <person name="Rusch D."/>
            <person name="Podicherti R."/>
            <person name="Tsui H.-C.T."/>
            <person name="Winkler M.E."/>
        </authorList>
    </citation>
    <scope>NUCLEOTIDE SEQUENCE</scope>
</reference>
<dbReference type="AlphaFoldDB" id="A0A381NXK5"/>
<sequence length="331" mass="36052">MISDLEEHVIEGNGIQIHYVTKGEGPAVVMCHGFPESWYSWRHQIDALAEAGYQAVAMSMRGYGNTSAPQAIDAYDINHLVGDVVVVANHLNQGPVVVAGHDWGAPVAWFAALMRPDVFRAVACLSVPYTGPIGALPEGMDLNGLMAQTAGPDRDYYRLFFQEPGKAEADLEADIYTTMRGFLYAISGDALRNGDISEPFDGHFPAGEAMTDQLVSPDELPPWLTQEDLHFYVEEITRTGFRGGLNWYRNINRLPAITAPFLGATIEQPSFYMGGSTDLIAGNTPEAISAMQQALGDLRHCEIIEGAGHWLQQECASEVSSAMVAFLEGLD</sequence>
<dbReference type="InterPro" id="IPR000073">
    <property type="entry name" value="AB_hydrolase_1"/>
</dbReference>
<proteinExistence type="predicted"/>
<feature type="domain" description="AB hydrolase-1" evidence="2">
    <location>
        <begin position="26"/>
        <end position="312"/>
    </location>
</feature>
<evidence type="ECO:0000256" key="1">
    <source>
        <dbReference type="ARBA" id="ARBA00022801"/>
    </source>
</evidence>
<evidence type="ECO:0000259" key="2">
    <source>
        <dbReference type="Pfam" id="PF00561"/>
    </source>
</evidence>
<dbReference type="GO" id="GO:0016787">
    <property type="term" value="F:hydrolase activity"/>
    <property type="evidence" value="ECO:0007669"/>
    <property type="project" value="UniProtKB-KW"/>
</dbReference>
<keyword evidence="1" id="KW-0378">Hydrolase</keyword>
<accession>A0A381NXK5</accession>
<dbReference type="PRINTS" id="PR00412">
    <property type="entry name" value="EPOXHYDRLASE"/>
</dbReference>
<name>A0A381NXK5_9ZZZZ</name>
<evidence type="ECO:0000313" key="3">
    <source>
        <dbReference type="EMBL" id="SUZ59157.1"/>
    </source>
</evidence>
<dbReference type="SUPFAM" id="SSF53474">
    <property type="entry name" value="alpha/beta-Hydrolases"/>
    <property type="match status" value="1"/>
</dbReference>
<dbReference type="Pfam" id="PF00561">
    <property type="entry name" value="Abhydrolase_1"/>
    <property type="match status" value="1"/>
</dbReference>
<dbReference type="EMBL" id="UINC01000666">
    <property type="protein sequence ID" value="SUZ59157.1"/>
    <property type="molecule type" value="Genomic_DNA"/>
</dbReference>
<dbReference type="Gene3D" id="3.40.50.1820">
    <property type="entry name" value="alpha/beta hydrolase"/>
    <property type="match status" value="1"/>
</dbReference>
<organism evidence="3">
    <name type="scientific">marine metagenome</name>
    <dbReference type="NCBI Taxonomy" id="408172"/>
    <lineage>
        <taxon>unclassified sequences</taxon>
        <taxon>metagenomes</taxon>
        <taxon>ecological metagenomes</taxon>
    </lineage>
</organism>